<organism evidence="1 4">
    <name type="scientific">Phytophthora rubi</name>
    <dbReference type="NCBI Taxonomy" id="129364"/>
    <lineage>
        <taxon>Eukaryota</taxon>
        <taxon>Sar</taxon>
        <taxon>Stramenopiles</taxon>
        <taxon>Oomycota</taxon>
        <taxon>Peronosporomycetes</taxon>
        <taxon>Peronosporales</taxon>
        <taxon>Peronosporaceae</taxon>
        <taxon>Phytophthora</taxon>
    </lineage>
</organism>
<accession>A0A6A3HBT5</accession>
<evidence type="ECO:0000313" key="3">
    <source>
        <dbReference type="Proteomes" id="UP000429607"/>
    </source>
</evidence>
<dbReference type="AlphaFoldDB" id="A0A6A3HBT5"/>
<dbReference type="Proteomes" id="UP000435112">
    <property type="component" value="Unassembled WGS sequence"/>
</dbReference>
<dbReference type="Proteomes" id="UP000429607">
    <property type="component" value="Unassembled WGS sequence"/>
</dbReference>
<reference evidence="3 4" key="1">
    <citation type="submission" date="2018-09" db="EMBL/GenBank/DDBJ databases">
        <title>Genomic investigation of the strawberry pathogen Phytophthora fragariae indicates pathogenicity is determined by transcriptional variation in three key races.</title>
        <authorList>
            <person name="Adams T.M."/>
            <person name="Armitage A.D."/>
            <person name="Sobczyk M.K."/>
            <person name="Bates H.J."/>
            <person name="Dunwell J.M."/>
            <person name="Nellist C.F."/>
            <person name="Harrison R.J."/>
        </authorList>
    </citation>
    <scope>NUCLEOTIDE SEQUENCE [LARGE SCALE GENOMIC DNA]</scope>
    <source>
        <strain evidence="2 3">SCRP249</strain>
        <strain evidence="1 4">SCRP324</strain>
    </source>
</reference>
<sequence length="93" mass="10773">MVLFLIFFIFIFYYPNTLGVRLGLEPFASKLVRSDLNRLLRNCCGKSLPAQLMKLYFSWAPVYLLLAEENTATKRMVPICCKIQVLFSRACSR</sequence>
<protein>
    <submittedName>
        <fullName evidence="1">Uncharacterized protein</fullName>
    </submittedName>
</protein>
<dbReference type="EMBL" id="QXFV01004832">
    <property type="protein sequence ID" value="KAE8967584.1"/>
    <property type="molecule type" value="Genomic_DNA"/>
</dbReference>
<comment type="caution">
    <text evidence="1">The sequence shown here is derived from an EMBL/GenBank/DDBJ whole genome shotgun (WGS) entry which is preliminary data.</text>
</comment>
<evidence type="ECO:0000313" key="2">
    <source>
        <dbReference type="EMBL" id="KAE8967584.1"/>
    </source>
</evidence>
<dbReference type="EMBL" id="QXFU01004736">
    <property type="protein sequence ID" value="KAE8967299.1"/>
    <property type="molecule type" value="Genomic_DNA"/>
</dbReference>
<evidence type="ECO:0000313" key="1">
    <source>
        <dbReference type="EMBL" id="KAE8967299.1"/>
    </source>
</evidence>
<evidence type="ECO:0000313" key="4">
    <source>
        <dbReference type="Proteomes" id="UP000435112"/>
    </source>
</evidence>
<name>A0A6A3HBT5_9STRA</name>
<gene>
    <name evidence="2" type="ORF">PR001_g28061</name>
    <name evidence="1" type="ORF">PR002_g28109</name>
</gene>
<proteinExistence type="predicted"/>